<dbReference type="PANTHER" id="PTHR30258">
    <property type="entry name" value="TYPE II SECRETION SYSTEM PROTEIN GSPE-RELATED"/>
    <property type="match status" value="1"/>
</dbReference>
<dbReference type="InterPro" id="IPR001482">
    <property type="entry name" value="T2SS/T4SS_dom"/>
</dbReference>
<sequence length="603" mass="66945">MAESIYNESYILEMLIKRRLLNEGQRNQIDIKKNQQRHVLRLRRRDITRQRPGGMPDNTPDIIDIIHSLHFELPDRPGRELTAEFIIRQVADDQGLPFKKLDPLELDLKTVTKTIPKSFAIKHLILPFEVKNGILAVALYDPGSIAILSDIERANQVKIKPYLSPKADILKILAEFYGFQSSISAAEHDLQSPGVDLGNLEQYVNISSTAEIASSDQHITSAVDHMFNYAFEQHASDIHIEPKRDSCQIRLRIDGILHTIYKLPKVVHSALISRIKSLSRLNIAEKRRPQDGRIKINHHGEEAEIRVSTVPVAFGEKAVLRILDPAVLFQDLSHIGFSPRDLEVYKELIQAPHGIFLITGPTGSGKSTTLYSTLKNIASPEKNIITIEDPIEMVHEEFNQIAVQGSADINFASILKNILRQDPDIIMVGEIRDIETARYAMQAALTGHLVFSTLHTNDAVAAIPRLIDLGVQPFMAASTILGVMAQRLIRTICPHCAADIKVDGRELAALGFPVAADKIITLKEGKGCPKCRGTGYLGRCGIFEICRVTEKIQQLISASAAEDIIRAEAIKGGMTSLFADAWRKVESGISTYTEAVRITGAAK</sequence>
<dbReference type="EMBL" id="UOEX01000250">
    <property type="protein sequence ID" value="VAW38456.1"/>
    <property type="molecule type" value="Genomic_DNA"/>
</dbReference>
<dbReference type="Pfam" id="PF05157">
    <property type="entry name" value="MshEN"/>
    <property type="match status" value="1"/>
</dbReference>
<keyword evidence="2" id="KW-0067">ATP-binding</keyword>
<dbReference type="AlphaFoldDB" id="A0A3B0W1J4"/>
<accession>A0A3B0W1J4</accession>
<evidence type="ECO:0000313" key="4">
    <source>
        <dbReference type="EMBL" id="VAW38456.1"/>
    </source>
</evidence>
<protein>
    <submittedName>
        <fullName evidence="4">Type II secretory pathway, ATPase PulE/Tfp pilus assembly pathway, ATPase PilB</fullName>
    </submittedName>
</protein>
<dbReference type="InterPro" id="IPR007831">
    <property type="entry name" value="T2SS_GspE_N"/>
</dbReference>
<evidence type="ECO:0000259" key="3">
    <source>
        <dbReference type="PROSITE" id="PS00662"/>
    </source>
</evidence>
<dbReference type="Gene3D" id="3.30.450.90">
    <property type="match status" value="1"/>
</dbReference>
<dbReference type="InterPro" id="IPR037257">
    <property type="entry name" value="T2SS_E_N_sf"/>
</dbReference>
<dbReference type="InterPro" id="IPR027417">
    <property type="entry name" value="P-loop_NTPase"/>
</dbReference>
<dbReference type="PANTHER" id="PTHR30258:SF13">
    <property type="entry name" value="SECRETION PATHWAY ATPASE-RELATED"/>
    <property type="match status" value="1"/>
</dbReference>
<dbReference type="Pfam" id="PF00437">
    <property type="entry name" value="T2SSE"/>
    <property type="match status" value="1"/>
</dbReference>
<feature type="domain" description="Bacterial type II secretion system protein E" evidence="3">
    <location>
        <begin position="419"/>
        <end position="433"/>
    </location>
</feature>
<dbReference type="Gene3D" id="3.30.300.160">
    <property type="entry name" value="Type II secretion system, protein E, N-terminal domain"/>
    <property type="match status" value="1"/>
</dbReference>
<dbReference type="GO" id="GO:0005886">
    <property type="term" value="C:plasma membrane"/>
    <property type="evidence" value="ECO:0007669"/>
    <property type="project" value="TreeGrafter"/>
</dbReference>
<organism evidence="4">
    <name type="scientific">hydrothermal vent metagenome</name>
    <dbReference type="NCBI Taxonomy" id="652676"/>
    <lineage>
        <taxon>unclassified sequences</taxon>
        <taxon>metagenomes</taxon>
        <taxon>ecological metagenomes</taxon>
    </lineage>
</organism>
<dbReference type="SUPFAM" id="SSF160246">
    <property type="entry name" value="EspE N-terminal domain-like"/>
    <property type="match status" value="1"/>
</dbReference>
<dbReference type="GO" id="GO:0016887">
    <property type="term" value="F:ATP hydrolysis activity"/>
    <property type="evidence" value="ECO:0007669"/>
    <property type="project" value="TreeGrafter"/>
</dbReference>
<evidence type="ECO:0000256" key="1">
    <source>
        <dbReference type="ARBA" id="ARBA00022741"/>
    </source>
</evidence>
<evidence type="ECO:0000256" key="2">
    <source>
        <dbReference type="ARBA" id="ARBA00022840"/>
    </source>
</evidence>
<dbReference type="SUPFAM" id="SSF52540">
    <property type="entry name" value="P-loop containing nucleoside triphosphate hydrolases"/>
    <property type="match status" value="1"/>
</dbReference>
<name>A0A3B0W1J4_9ZZZZ</name>
<keyword evidence="1" id="KW-0547">Nucleotide-binding</keyword>
<dbReference type="SMART" id="SM00382">
    <property type="entry name" value="AAA"/>
    <property type="match status" value="1"/>
</dbReference>
<dbReference type="PROSITE" id="PS00662">
    <property type="entry name" value="T2SP_E"/>
    <property type="match status" value="1"/>
</dbReference>
<reference evidence="4" key="1">
    <citation type="submission" date="2018-06" db="EMBL/GenBank/DDBJ databases">
        <authorList>
            <person name="Zhirakovskaya E."/>
        </authorList>
    </citation>
    <scope>NUCLEOTIDE SEQUENCE</scope>
</reference>
<dbReference type="Gene3D" id="3.40.50.300">
    <property type="entry name" value="P-loop containing nucleotide triphosphate hydrolases"/>
    <property type="match status" value="1"/>
</dbReference>
<proteinExistence type="predicted"/>
<dbReference type="CDD" id="cd01129">
    <property type="entry name" value="PulE-GspE-like"/>
    <property type="match status" value="1"/>
</dbReference>
<dbReference type="FunFam" id="3.40.50.300:FF:000398">
    <property type="entry name" value="Type IV pilus assembly ATPase PilB"/>
    <property type="match status" value="1"/>
</dbReference>
<gene>
    <name evidence="4" type="ORF">MNBD_DELTA03-439</name>
</gene>
<dbReference type="InterPro" id="IPR003593">
    <property type="entry name" value="AAA+_ATPase"/>
</dbReference>
<dbReference type="GO" id="GO:0005524">
    <property type="term" value="F:ATP binding"/>
    <property type="evidence" value="ECO:0007669"/>
    <property type="project" value="UniProtKB-KW"/>
</dbReference>